<dbReference type="Gene3D" id="3.30.70.1230">
    <property type="entry name" value="Nucleotide cyclase"/>
    <property type="match status" value="1"/>
</dbReference>
<keyword evidence="2" id="KW-1185">Reference proteome</keyword>
<sequence length="68" mass="7721">MLWGGFFEKNTGDMVMAIIGPETKDRIIIAQEAIQCAMDIRYVVENEVQAMLASDELLHTNFRIGIDF</sequence>
<protein>
    <submittedName>
        <fullName evidence="1">Uncharacterized protein</fullName>
    </submittedName>
</protein>
<dbReference type="InterPro" id="IPR029787">
    <property type="entry name" value="Nucleotide_cyclase"/>
</dbReference>
<dbReference type="Proteomes" id="UP001319827">
    <property type="component" value="Chromosome"/>
</dbReference>
<dbReference type="SUPFAM" id="SSF55073">
    <property type="entry name" value="Nucleotide cyclase"/>
    <property type="match status" value="1"/>
</dbReference>
<gene>
    <name evidence="1" type="ORF">DESUT3_27110</name>
</gene>
<name>A0ABM8HRF8_9BACT</name>
<proteinExistence type="predicted"/>
<organism evidence="1 2">
    <name type="scientific">Desulfuromonas versatilis</name>
    <dbReference type="NCBI Taxonomy" id="2802975"/>
    <lineage>
        <taxon>Bacteria</taxon>
        <taxon>Pseudomonadati</taxon>
        <taxon>Thermodesulfobacteriota</taxon>
        <taxon>Desulfuromonadia</taxon>
        <taxon>Desulfuromonadales</taxon>
        <taxon>Desulfuromonadaceae</taxon>
        <taxon>Desulfuromonas</taxon>
    </lineage>
</organism>
<evidence type="ECO:0000313" key="1">
    <source>
        <dbReference type="EMBL" id="BCR05642.1"/>
    </source>
</evidence>
<dbReference type="EMBL" id="AP024355">
    <property type="protein sequence ID" value="BCR05642.1"/>
    <property type="molecule type" value="Genomic_DNA"/>
</dbReference>
<reference evidence="1 2" key="1">
    <citation type="journal article" date="2016" name="C (Basel)">
        <title>Selective Growth of and Electricity Production by Marine Exoelectrogenic Bacteria in Self-Aggregated Hydrogel of Microbially Reduced Graphene Oxide.</title>
        <authorList>
            <person name="Yoshida N."/>
            <person name="Goto Y."/>
            <person name="Miyata Y."/>
        </authorList>
    </citation>
    <scope>NUCLEOTIDE SEQUENCE [LARGE SCALE GENOMIC DNA]</scope>
    <source>
        <strain evidence="1 2">NIT-T3</strain>
    </source>
</reference>
<reference evidence="1 2" key="2">
    <citation type="journal article" date="2021" name="Int. J. Syst. Evol. Microbiol.">
        <title>Isolation and Polyphasic Characterization of Desulfuromonas versatilis sp. Nov., an Electrogenic Bacteria Capable of Versatile Metabolism Isolated from a Graphene Oxide-Reducing Enrichment Culture.</title>
        <authorList>
            <person name="Xie L."/>
            <person name="Yoshida N."/>
            <person name="Ishii S."/>
            <person name="Meng L."/>
        </authorList>
    </citation>
    <scope>NUCLEOTIDE SEQUENCE [LARGE SCALE GENOMIC DNA]</scope>
    <source>
        <strain evidence="1 2">NIT-T3</strain>
    </source>
</reference>
<accession>A0ABM8HRF8</accession>
<evidence type="ECO:0000313" key="2">
    <source>
        <dbReference type="Proteomes" id="UP001319827"/>
    </source>
</evidence>